<dbReference type="Pfam" id="PF08241">
    <property type="entry name" value="Methyltransf_11"/>
    <property type="match status" value="1"/>
</dbReference>
<keyword evidence="3" id="KW-1185">Reference proteome</keyword>
<evidence type="ECO:0000259" key="1">
    <source>
        <dbReference type="Pfam" id="PF08241"/>
    </source>
</evidence>
<protein>
    <recommendedName>
        <fullName evidence="1">Methyltransferase type 11 domain-containing protein</fullName>
    </recommendedName>
</protein>
<dbReference type="GO" id="GO:0008757">
    <property type="term" value="F:S-adenosylmethionine-dependent methyltransferase activity"/>
    <property type="evidence" value="ECO:0007669"/>
    <property type="project" value="InterPro"/>
</dbReference>
<name>A0AAV4XDU6_CAEEX</name>
<dbReference type="Gene3D" id="3.40.50.150">
    <property type="entry name" value="Vaccinia Virus protein VP39"/>
    <property type="match status" value="1"/>
</dbReference>
<dbReference type="InterPro" id="IPR013216">
    <property type="entry name" value="Methyltransf_11"/>
</dbReference>
<gene>
    <name evidence="2" type="primary">AVEN_164246_1</name>
    <name evidence="2" type="ORF">CEXT_662451</name>
</gene>
<dbReference type="SUPFAM" id="SSF53335">
    <property type="entry name" value="S-adenosyl-L-methionine-dependent methyltransferases"/>
    <property type="match status" value="1"/>
</dbReference>
<comment type="caution">
    <text evidence="2">The sequence shown here is derived from an EMBL/GenBank/DDBJ whole genome shotgun (WGS) entry which is preliminary data.</text>
</comment>
<organism evidence="2 3">
    <name type="scientific">Caerostris extrusa</name>
    <name type="common">Bark spider</name>
    <name type="synonym">Caerostris bankana</name>
    <dbReference type="NCBI Taxonomy" id="172846"/>
    <lineage>
        <taxon>Eukaryota</taxon>
        <taxon>Metazoa</taxon>
        <taxon>Ecdysozoa</taxon>
        <taxon>Arthropoda</taxon>
        <taxon>Chelicerata</taxon>
        <taxon>Arachnida</taxon>
        <taxon>Araneae</taxon>
        <taxon>Araneomorphae</taxon>
        <taxon>Entelegynae</taxon>
        <taxon>Araneoidea</taxon>
        <taxon>Araneidae</taxon>
        <taxon>Caerostris</taxon>
    </lineage>
</organism>
<evidence type="ECO:0000313" key="3">
    <source>
        <dbReference type="Proteomes" id="UP001054945"/>
    </source>
</evidence>
<sequence length="223" mass="25868">MATPQPSYVSTDSRLFLKSIAEKLGWNDLSDDIVMDRKPSENLLRVCRYRRLKWKEKISKVVSSHCFHQLKDQKIAFQNIFRMLKPGGEVAIFFCLKSGYVAWHCDLVNNSEWNRYYNGNSPEIPLTQFSNKEASEYETILKEIGFSIIECKKDRIGVPFESTEIWKNAIFNVALSSFAIPENSKERFKDDICKIFINQNAMLSDKPCTISYFLTVLLRKPAI</sequence>
<proteinExistence type="predicted"/>
<accession>A0AAV4XDU6</accession>
<dbReference type="EMBL" id="BPLR01000194">
    <property type="protein sequence ID" value="GIY92769.1"/>
    <property type="molecule type" value="Genomic_DNA"/>
</dbReference>
<reference evidence="2 3" key="1">
    <citation type="submission" date="2021-06" db="EMBL/GenBank/DDBJ databases">
        <title>Caerostris extrusa draft genome.</title>
        <authorList>
            <person name="Kono N."/>
            <person name="Arakawa K."/>
        </authorList>
    </citation>
    <scope>NUCLEOTIDE SEQUENCE [LARGE SCALE GENOMIC DNA]</scope>
</reference>
<dbReference type="Proteomes" id="UP001054945">
    <property type="component" value="Unassembled WGS sequence"/>
</dbReference>
<dbReference type="InterPro" id="IPR029063">
    <property type="entry name" value="SAM-dependent_MTases_sf"/>
</dbReference>
<feature type="domain" description="Methyltransferase type 11" evidence="1">
    <location>
        <begin position="45"/>
        <end position="92"/>
    </location>
</feature>
<evidence type="ECO:0000313" key="2">
    <source>
        <dbReference type="EMBL" id="GIY92769.1"/>
    </source>
</evidence>
<dbReference type="AlphaFoldDB" id="A0AAV4XDU6"/>